<dbReference type="PANTHER" id="PTHR13847">
    <property type="entry name" value="SARCOSINE DEHYDROGENASE-RELATED"/>
    <property type="match status" value="1"/>
</dbReference>
<dbReference type="InterPro" id="IPR006076">
    <property type="entry name" value="FAD-dep_OxRdtase"/>
</dbReference>
<feature type="domain" description="FAD dependent oxidoreductase" evidence="2">
    <location>
        <begin position="15"/>
        <end position="410"/>
    </location>
</feature>
<evidence type="ECO:0000313" key="3">
    <source>
        <dbReference type="EMBL" id="TWF58795.1"/>
    </source>
</evidence>
<keyword evidence="1" id="KW-0560">Oxidoreductase</keyword>
<evidence type="ECO:0000259" key="2">
    <source>
        <dbReference type="Pfam" id="PF01266"/>
    </source>
</evidence>
<dbReference type="EMBL" id="VIWP01000001">
    <property type="protein sequence ID" value="TWF58795.1"/>
    <property type="molecule type" value="Genomic_DNA"/>
</dbReference>
<dbReference type="Proteomes" id="UP000320653">
    <property type="component" value="Unassembled WGS sequence"/>
</dbReference>
<dbReference type="Pfam" id="PF01266">
    <property type="entry name" value="DAO"/>
    <property type="match status" value="1"/>
</dbReference>
<organism evidence="3 4">
    <name type="scientific">Neorhizobium alkalisoli</name>
    <dbReference type="NCBI Taxonomy" id="528178"/>
    <lineage>
        <taxon>Bacteria</taxon>
        <taxon>Pseudomonadati</taxon>
        <taxon>Pseudomonadota</taxon>
        <taxon>Alphaproteobacteria</taxon>
        <taxon>Hyphomicrobiales</taxon>
        <taxon>Rhizobiaceae</taxon>
        <taxon>Rhizobium/Agrobacterium group</taxon>
        <taxon>Neorhizobium</taxon>
    </lineage>
</organism>
<proteinExistence type="predicted"/>
<dbReference type="SUPFAM" id="SSF51905">
    <property type="entry name" value="FAD/NAD(P)-binding domain"/>
    <property type="match status" value="1"/>
</dbReference>
<dbReference type="AlphaFoldDB" id="A0A561R859"/>
<name>A0A561R859_9HYPH</name>
<dbReference type="GO" id="GO:0016491">
    <property type="term" value="F:oxidoreductase activity"/>
    <property type="evidence" value="ECO:0007669"/>
    <property type="project" value="UniProtKB-KW"/>
</dbReference>
<protein>
    <submittedName>
        <fullName evidence="3">D-amino-acid dehydrogenase</fullName>
    </submittedName>
</protein>
<dbReference type="OrthoDB" id="9805337at2"/>
<dbReference type="InterPro" id="IPR036188">
    <property type="entry name" value="FAD/NAD-bd_sf"/>
</dbReference>
<evidence type="ECO:0000313" key="4">
    <source>
        <dbReference type="Proteomes" id="UP000320653"/>
    </source>
</evidence>
<dbReference type="GO" id="GO:0005737">
    <property type="term" value="C:cytoplasm"/>
    <property type="evidence" value="ECO:0007669"/>
    <property type="project" value="TreeGrafter"/>
</dbReference>
<sequence length="429" mass="46095">MAGANVSGHAEKGTVVVIGAGVIGLLSALEIQSRGHDVIVVDGGNPGGDQSASYGNGAWLSPGAIMPISVPGLWRKIPGYLLDPNGPFVIRWRNLLGLAPWLWRFVRAGDSWEKIAVCAKHRFALCHDTVEGHLGFAKAAGVEHLISRTGLMFVYSSKADAAPEKREWDMRRQFGVSFSEIGEAELRELEPGLAPHYSFGMRLNDGAFLRDTRAYLEALAALLASRGGRMVRARVTGFSFRDGRLTAVKTDRDALSCTKAVIAAGAWSASLAKAAGNNVPLVSERGYHIVLPEVQDRPRTALMPFDGKMAVTPTAAGLRIAGQVELASIATPPDWRRTDILYGYAERMFPDAVRGMNDKTAQRWLGHRPSTPDGLPSIGPSSFSNDVVHAFGHGHSGMCQAPATARLVAAHIDGSPAPFAPDAYRPQRF</sequence>
<dbReference type="Gene3D" id="3.50.50.60">
    <property type="entry name" value="FAD/NAD(P)-binding domain"/>
    <property type="match status" value="2"/>
</dbReference>
<gene>
    <name evidence="3" type="ORF">FHW37_101599</name>
</gene>
<reference evidence="3 4" key="1">
    <citation type="submission" date="2019-06" db="EMBL/GenBank/DDBJ databases">
        <title>Sorghum-associated microbial communities from plants grown in Nebraska, USA.</title>
        <authorList>
            <person name="Schachtman D."/>
        </authorList>
    </citation>
    <scope>NUCLEOTIDE SEQUENCE [LARGE SCALE GENOMIC DNA]</scope>
    <source>
        <strain evidence="3 4">1225</strain>
    </source>
</reference>
<dbReference type="Gene3D" id="3.30.9.10">
    <property type="entry name" value="D-Amino Acid Oxidase, subunit A, domain 2"/>
    <property type="match status" value="1"/>
</dbReference>
<dbReference type="PANTHER" id="PTHR13847:SF289">
    <property type="entry name" value="GLYCINE OXIDASE"/>
    <property type="match status" value="1"/>
</dbReference>
<dbReference type="SUPFAM" id="SSF54373">
    <property type="entry name" value="FAD-linked reductases, C-terminal domain"/>
    <property type="match status" value="1"/>
</dbReference>
<dbReference type="RefSeq" id="WP_145632254.1">
    <property type="nucleotide sequence ID" value="NZ_VIWP01000001.1"/>
</dbReference>
<keyword evidence="4" id="KW-1185">Reference proteome</keyword>
<comment type="caution">
    <text evidence="3">The sequence shown here is derived from an EMBL/GenBank/DDBJ whole genome shotgun (WGS) entry which is preliminary data.</text>
</comment>
<accession>A0A561R859</accession>
<evidence type="ECO:0000256" key="1">
    <source>
        <dbReference type="ARBA" id="ARBA00023002"/>
    </source>
</evidence>